<comment type="caution">
    <text evidence="1">The sequence shown here is derived from an EMBL/GenBank/DDBJ whole genome shotgun (WGS) entry which is preliminary data.</text>
</comment>
<sequence length="90" mass="10148">MEKYSPILVYLIYSHLSSYDKGFSPIHDSIVLYDTVNIKAAALLNREGLQLPIPHAGGFTFKYRVIAAQFVSNETIANTPHSPRYDFNIS</sequence>
<reference evidence="1" key="1">
    <citation type="submission" date="2019-08" db="EMBL/GenBank/DDBJ databases">
        <authorList>
            <person name="Kucharzyk K."/>
            <person name="Murdoch R.W."/>
            <person name="Higgins S."/>
            <person name="Loffler F."/>
        </authorList>
    </citation>
    <scope>NUCLEOTIDE SEQUENCE</scope>
</reference>
<name>A0A645HUK5_9ZZZZ</name>
<organism evidence="1">
    <name type="scientific">bioreactor metagenome</name>
    <dbReference type="NCBI Taxonomy" id="1076179"/>
    <lineage>
        <taxon>unclassified sequences</taxon>
        <taxon>metagenomes</taxon>
        <taxon>ecological metagenomes</taxon>
    </lineage>
</organism>
<protein>
    <submittedName>
        <fullName evidence="1">Uncharacterized protein</fullName>
    </submittedName>
</protein>
<gene>
    <name evidence="1" type="ORF">SDC9_190292</name>
</gene>
<evidence type="ECO:0000313" key="1">
    <source>
        <dbReference type="EMBL" id="MPN42735.1"/>
    </source>
</evidence>
<dbReference type="AlphaFoldDB" id="A0A645HUK5"/>
<proteinExistence type="predicted"/>
<dbReference type="EMBL" id="VSSQ01100685">
    <property type="protein sequence ID" value="MPN42735.1"/>
    <property type="molecule type" value="Genomic_DNA"/>
</dbReference>
<accession>A0A645HUK5</accession>